<keyword evidence="2" id="KW-1185">Reference proteome</keyword>
<dbReference type="AlphaFoldDB" id="A0A8J2HBJ0"/>
<evidence type="ECO:0000313" key="2">
    <source>
        <dbReference type="Proteomes" id="UP000786811"/>
    </source>
</evidence>
<evidence type="ECO:0000313" key="1">
    <source>
        <dbReference type="EMBL" id="CAG5092246.1"/>
    </source>
</evidence>
<dbReference type="EMBL" id="CAJNRD030001120">
    <property type="protein sequence ID" value="CAG5092246.1"/>
    <property type="molecule type" value="Genomic_DNA"/>
</dbReference>
<protein>
    <submittedName>
        <fullName evidence="1">Uncharacterized protein</fullName>
    </submittedName>
</protein>
<reference evidence="1" key="1">
    <citation type="submission" date="2021-04" db="EMBL/GenBank/DDBJ databases">
        <authorList>
            <person name="Chebbi M.A.C M."/>
        </authorList>
    </citation>
    <scope>NUCLEOTIDE SEQUENCE</scope>
</reference>
<sequence length="70" mass="8471">MEKIKEAENYERIDFDNLGLVIFGIELIVHHYHSKHQRREKERRQFIERLRAQPRIILSPGCIVLSNTRE</sequence>
<organism evidence="1 2">
    <name type="scientific">Cotesia congregata</name>
    <name type="common">Parasitoid wasp</name>
    <name type="synonym">Apanteles congregatus</name>
    <dbReference type="NCBI Taxonomy" id="51543"/>
    <lineage>
        <taxon>Eukaryota</taxon>
        <taxon>Metazoa</taxon>
        <taxon>Ecdysozoa</taxon>
        <taxon>Arthropoda</taxon>
        <taxon>Hexapoda</taxon>
        <taxon>Insecta</taxon>
        <taxon>Pterygota</taxon>
        <taxon>Neoptera</taxon>
        <taxon>Endopterygota</taxon>
        <taxon>Hymenoptera</taxon>
        <taxon>Apocrita</taxon>
        <taxon>Ichneumonoidea</taxon>
        <taxon>Braconidae</taxon>
        <taxon>Microgastrinae</taxon>
        <taxon>Cotesia</taxon>
    </lineage>
</organism>
<proteinExistence type="predicted"/>
<name>A0A8J2HBJ0_COTCN</name>
<accession>A0A8J2HBJ0</accession>
<comment type="caution">
    <text evidence="1">The sequence shown here is derived from an EMBL/GenBank/DDBJ whole genome shotgun (WGS) entry which is preliminary data.</text>
</comment>
<gene>
    <name evidence="1" type="ORF">HICCMSTLAB_LOCUS5997</name>
</gene>
<dbReference type="Proteomes" id="UP000786811">
    <property type="component" value="Unassembled WGS sequence"/>
</dbReference>